<feature type="transmembrane region" description="Helical" evidence="5">
    <location>
        <begin position="301"/>
        <end position="320"/>
    </location>
</feature>
<dbReference type="CDD" id="cd17317">
    <property type="entry name" value="MFS_SLC22"/>
    <property type="match status" value="1"/>
</dbReference>
<dbReference type="AlphaFoldDB" id="A0A194REW9"/>
<evidence type="ECO:0000313" key="7">
    <source>
        <dbReference type="EMBL" id="KPJ15840.1"/>
    </source>
</evidence>
<dbReference type="STRING" id="76193.A0A194REW9"/>
<feature type="transmembrane region" description="Helical" evidence="5">
    <location>
        <begin position="396"/>
        <end position="414"/>
    </location>
</feature>
<evidence type="ECO:0000313" key="8">
    <source>
        <dbReference type="Proteomes" id="UP000053240"/>
    </source>
</evidence>
<name>A0A194REW9_PAPMA</name>
<dbReference type="InterPro" id="IPR020846">
    <property type="entry name" value="MFS_dom"/>
</dbReference>
<dbReference type="GO" id="GO:0022857">
    <property type="term" value="F:transmembrane transporter activity"/>
    <property type="evidence" value="ECO:0007669"/>
    <property type="project" value="InterPro"/>
</dbReference>
<dbReference type="EMBL" id="KQ460325">
    <property type="protein sequence ID" value="KPJ15840.1"/>
    <property type="molecule type" value="Genomic_DNA"/>
</dbReference>
<dbReference type="InterPro" id="IPR036259">
    <property type="entry name" value="MFS_trans_sf"/>
</dbReference>
<accession>A0A194REW9</accession>
<feature type="transmembrane region" description="Helical" evidence="5">
    <location>
        <begin position="479"/>
        <end position="503"/>
    </location>
</feature>
<dbReference type="Gene3D" id="1.20.1250.20">
    <property type="entry name" value="MFS general substrate transporter like domains"/>
    <property type="match status" value="1"/>
</dbReference>
<feature type="transmembrane region" description="Helical" evidence="5">
    <location>
        <begin position="545"/>
        <end position="562"/>
    </location>
</feature>
<evidence type="ECO:0000256" key="3">
    <source>
        <dbReference type="ARBA" id="ARBA00022989"/>
    </source>
</evidence>
<dbReference type="PANTHER" id="PTHR24064">
    <property type="entry name" value="SOLUTE CARRIER FAMILY 22 MEMBER"/>
    <property type="match status" value="1"/>
</dbReference>
<feature type="domain" description="Major facilitator superfamily (MFS) profile" evidence="6">
    <location>
        <begin position="137"/>
        <end position="567"/>
    </location>
</feature>
<dbReference type="Pfam" id="PF00083">
    <property type="entry name" value="Sugar_tr"/>
    <property type="match status" value="1"/>
</dbReference>
<evidence type="ECO:0000256" key="4">
    <source>
        <dbReference type="ARBA" id="ARBA00023136"/>
    </source>
</evidence>
<feature type="transmembrane region" description="Helical" evidence="5">
    <location>
        <begin position="426"/>
        <end position="447"/>
    </location>
</feature>
<comment type="subcellular location">
    <subcellularLocation>
        <location evidence="1">Membrane</location>
        <topology evidence="1">Multi-pass membrane protein</topology>
    </subcellularLocation>
</comment>
<keyword evidence="2 5" id="KW-0812">Transmembrane</keyword>
<dbReference type="GO" id="GO:0016020">
    <property type="term" value="C:membrane"/>
    <property type="evidence" value="ECO:0007669"/>
    <property type="project" value="UniProtKB-SubCell"/>
</dbReference>
<dbReference type="InterPro" id="IPR005828">
    <property type="entry name" value="MFS_sugar_transport-like"/>
</dbReference>
<feature type="transmembrane region" description="Helical" evidence="5">
    <location>
        <begin position="26"/>
        <end position="48"/>
    </location>
</feature>
<feature type="transmembrane region" description="Helical" evidence="5">
    <location>
        <begin position="454"/>
        <end position="473"/>
    </location>
</feature>
<organism evidence="7 8">
    <name type="scientific">Papilio machaon</name>
    <name type="common">Old World swallowtail butterfly</name>
    <dbReference type="NCBI Taxonomy" id="76193"/>
    <lineage>
        <taxon>Eukaryota</taxon>
        <taxon>Metazoa</taxon>
        <taxon>Ecdysozoa</taxon>
        <taxon>Arthropoda</taxon>
        <taxon>Hexapoda</taxon>
        <taxon>Insecta</taxon>
        <taxon>Pterygota</taxon>
        <taxon>Neoptera</taxon>
        <taxon>Endopterygota</taxon>
        <taxon>Lepidoptera</taxon>
        <taxon>Glossata</taxon>
        <taxon>Ditrysia</taxon>
        <taxon>Papilionoidea</taxon>
        <taxon>Papilionidae</taxon>
        <taxon>Papilioninae</taxon>
        <taxon>Papilio</taxon>
    </lineage>
</organism>
<keyword evidence="8" id="KW-1185">Reference proteome</keyword>
<reference evidence="7 8" key="1">
    <citation type="journal article" date="2015" name="Nat. Commun.">
        <title>Outbred genome sequencing and CRISPR/Cas9 gene editing in butterflies.</title>
        <authorList>
            <person name="Li X."/>
            <person name="Fan D."/>
            <person name="Zhang W."/>
            <person name="Liu G."/>
            <person name="Zhang L."/>
            <person name="Zhao L."/>
            <person name="Fang X."/>
            <person name="Chen L."/>
            <person name="Dong Y."/>
            <person name="Chen Y."/>
            <person name="Ding Y."/>
            <person name="Zhao R."/>
            <person name="Feng M."/>
            <person name="Zhu Y."/>
            <person name="Feng Y."/>
            <person name="Jiang X."/>
            <person name="Zhu D."/>
            <person name="Xiang H."/>
            <person name="Feng X."/>
            <person name="Li S."/>
            <person name="Wang J."/>
            <person name="Zhang G."/>
            <person name="Kronforst M.R."/>
            <person name="Wang W."/>
        </authorList>
    </citation>
    <scope>NUCLEOTIDE SEQUENCE [LARGE SCALE GENOMIC DNA]</scope>
    <source>
        <strain evidence="7">Ya'a_city_454_Pm</strain>
        <tissue evidence="7">Whole body</tissue>
    </source>
</reference>
<evidence type="ECO:0000259" key="6">
    <source>
        <dbReference type="PROSITE" id="PS50850"/>
    </source>
</evidence>
<dbReference type="SUPFAM" id="SSF103473">
    <property type="entry name" value="MFS general substrate transporter"/>
    <property type="match status" value="1"/>
</dbReference>
<evidence type="ECO:0000256" key="2">
    <source>
        <dbReference type="ARBA" id="ARBA00022692"/>
    </source>
</evidence>
<keyword evidence="4 5" id="KW-0472">Membrane</keyword>
<protein>
    <submittedName>
        <fullName evidence="7">Organic cation transporter protein</fullName>
    </submittedName>
</protein>
<proteinExistence type="predicted"/>
<evidence type="ECO:0000256" key="1">
    <source>
        <dbReference type="ARBA" id="ARBA00004141"/>
    </source>
</evidence>
<dbReference type="PROSITE" id="PS50850">
    <property type="entry name" value="MFS"/>
    <property type="match status" value="1"/>
</dbReference>
<gene>
    <name evidence="7" type="ORF">RR48_09763</name>
</gene>
<dbReference type="PROSITE" id="PS00216">
    <property type="entry name" value="SUGAR_TRANSPORT_1"/>
    <property type="match status" value="1"/>
</dbReference>
<feature type="transmembrane region" description="Helical" evidence="5">
    <location>
        <begin position="237"/>
        <end position="261"/>
    </location>
</feature>
<sequence length="590" mass="66079">MANAASETIDLDSILKQLGAFGKYNIVNYALLLFPIFLAGMYGSVFVFEGPDISYRCEISQCEGSNESFWIEHAIPRDKNELSKCKQYQFIGNYSQSNRTCSEPDFNKAVIEECEKYVYSDEDSAVKDVKERGEGRITFYFILDSPTAEYTRVARALRVMVRARGVVIAYLEECGLFNLGCQNWKRTLIGTIHNSGLFLSLPLTGIISDRYGRKVALSIACLMNGIFGFIRSFSTSYIMMLIFEFLEAGLGAGAYSTAFVLAMELVGPKGRVFGNTLINAVYVLGLMSLSGLSWWLQDWRLQIRIIYAPAFLGFTYLWILNESVRWLLSKGRQNEAVDILKKAMKMNKVDLSDDVLSPLSELGNAEDTKSKEVTPKEEENKSSFSRALKSNIIRKRVLVCSFLWITCTFVYYGLSINSVSLAGNKYLNFMLVAFVEIPANFACLLVLDRFGRKRTLITTYVLSACLCISLSLIPKDQKWLPLIIYLSGKFSITIAYSSVYIYVSEVFPTNVRQSLLAVCSALGRVGSTLAPLTPLLALYYDNLPAIFFGSMTLVASALVFTLPETINVPLPDTVEEAEKLSRRKDVKDNA</sequence>
<feature type="transmembrane region" description="Helical" evidence="5">
    <location>
        <begin position="273"/>
        <end position="295"/>
    </location>
</feature>
<keyword evidence="3 5" id="KW-1133">Transmembrane helix</keyword>
<feature type="transmembrane region" description="Helical" evidence="5">
    <location>
        <begin position="515"/>
        <end position="539"/>
    </location>
</feature>
<dbReference type="InterPro" id="IPR005829">
    <property type="entry name" value="Sugar_transporter_CS"/>
</dbReference>
<dbReference type="Proteomes" id="UP000053240">
    <property type="component" value="Unassembled WGS sequence"/>
</dbReference>
<evidence type="ECO:0000256" key="5">
    <source>
        <dbReference type="SAM" id="Phobius"/>
    </source>
</evidence>
<feature type="transmembrane region" description="Helical" evidence="5">
    <location>
        <begin position="215"/>
        <end position="231"/>
    </location>
</feature>
<dbReference type="InParanoid" id="A0A194REW9"/>